<comment type="caution">
    <text evidence="2">The sequence shown here is derived from an EMBL/GenBank/DDBJ whole genome shotgun (WGS) entry which is preliminary data.</text>
</comment>
<evidence type="ECO:0000313" key="3">
    <source>
        <dbReference type="Proteomes" id="UP000308802"/>
    </source>
</evidence>
<sequence length="514" mass="53956">MRSTFLIPALVAVVAALPAPNPQEIDLDLIINVPTPTIIQATGTPDQIVTYDTKAILASATAVSSISVDITDVATSTPSIVKRAACGPEPSGYGPVTTNPKDDAASFAANPVYANAANSAAVPFGYVQTFKNLNASSSAYGYIGFTNLKEYNPQTCATKCNAIKGCMGINIYFERDPKNTPDKTACPNPASLTQIRCVFWGGPVTAGNTNNYGRKWEQFSVVFAGSNGYVNQNIAAPSGYSDATYLNNAAINAPYDALGYNTYMGAKVFATGPFNATLCAEACNAQNVYNIANPPADGAPIQTCQFFNTYLLFLNNTQALGQYCAMYSSTWTSKYATKVEQWRGNDRYTVQFSYSFSNITNPGTTPNKAAAVAQAKEEIAYSTLQGYCSTLLAYNDLNAYVTATSTRIPVSTVTTTMTLKIKASSSSSSSSSSSVKVSSSSSSFKASSLSKRAVASAVSTPAGLIKYPASVLSSACSALVTSVPKTATVTVSTATVTGATSRSTVIKTVTTTTR</sequence>
<dbReference type="AlphaFoldDB" id="A0A4S8ZWP6"/>
<feature type="signal peptide" evidence="1">
    <location>
        <begin position="1"/>
        <end position="16"/>
    </location>
</feature>
<evidence type="ECO:0000256" key="1">
    <source>
        <dbReference type="SAM" id="SignalP"/>
    </source>
</evidence>
<organism evidence="2 3">
    <name type="scientific">Aureobasidium pullulans</name>
    <name type="common">Black yeast</name>
    <name type="synonym">Pullularia pullulans</name>
    <dbReference type="NCBI Taxonomy" id="5580"/>
    <lineage>
        <taxon>Eukaryota</taxon>
        <taxon>Fungi</taxon>
        <taxon>Dikarya</taxon>
        <taxon>Ascomycota</taxon>
        <taxon>Pezizomycotina</taxon>
        <taxon>Dothideomycetes</taxon>
        <taxon>Dothideomycetidae</taxon>
        <taxon>Dothideales</taxon>
        <taxon>Saccotheciaceae</taxon>
        <taxon>Aureobasidium</taxon>
    </lineage>
</organism>
<reference evidence="2 3" key="1">
    <citation type="submission" date="2018-10" db="EMBL/GenBank/DDBJ databases">
        <title>Fifty Aureobasidium pullulans genomes reveal a recombining polyextremotolerant generalist.</title>
        <authorList>
            <person name="Gostincar C."/>
            <person name="Turk M."/>
            <person name="Zajc J."/>
            <person name="Gunde-Cimerman N."/>
        </authorList>
    </citation>
    <scope>NUCLEOTIDE SEQUENCE [LARGE SCALE GENOMIC DNA]</scope>
    <source>
        <strain evidence="2 3">EXF-10659</strain>
    </source>
</reference>
<proteinExistence type="predicted"/>
<keyword evidence="1" id="KW-0732">Signal</keyword>
<accession>A0A4S8ZWP6</accession>
<evidence type="ECO:0008006" key="4">
    <source>
        <dbReference type="Google" id="ProtNLM"/>
    </source>
</evidence>
<dbReference type="PANTHER" id="PTHR36578">
    <property type="entry name" value="CHROMOSOME 15, WHOLE GENOME SHOTGUN SEQUENCE"/>
    <property type="match status" value="1"/>
</dbReference>
<feature type="chain" id="PRO_5020480533" description="Apple domain-containing protein" evidence="1">
    <location>
        <begin position="17"/>
        <end position="514"/>
    </location>
</feature>
<name>A0A4S8ZWP6_AURPU</name>
<gene>
    <name evidence="2" type="ORF">D6D19_07540</name>
</gene>
<dbReference type="EMBL" id="QZAO01000306">
    <property type="protein sequence ID" value="THW70905.1"/>
    <property type="molecule type" value="Genomic_DNA"/>
</dbReference>
<dbReference type="Proteomes" id="UP000308802">
    <property type="component" value="Unassembled WGS sequence"/>
</dbReference>
<protein>
    <recommendedName>
        <fullName evidence="4">Apple domain-containing protein</fullName>
    </recommendedName>
</protein>
<dbReference type="PANTHER" id="PTHR36578:SF1">
    <property type="entry name" value="APPLE DOMAIN-CONTAINING PROTEIN"/>
    <property type="match status" value="1"/>
</dbReference>
<evidence type="ECO:0000313" key="2">
    <source>
        <dbReference type="EMBL" id="THW70905.1"/>
    </source>
</evidence>